<evidence type="ECO:0000313" key="1">
    <source>
        <dbReference type="EMBL" id="GJM51000.1"/>
    </source>
</evidence>
<proteinExistence type="predicted"/>
<keyword evidence="4" id="KW-1185">Reference proteome</keyword>
<name>A0AAV5AXB8_9FLAO</name>
<dbReference type="Proteomes" id="UP001207736">
    <property type="component" value="Unassembled WGS sequence"/>
</dbReference>
<dbReference type="RefSeq" id="WP_264846433.1">
    <property type="nucleotide sequence ID" value="NZ_BPMA01000021.1"/>
</dbReference>
<gene>
    <name evidence="1" type="ORF">RCZ15_19730</name>
    <name evidence="2" type="ORF">RCZ16_05030</name>
</gene>
<dbReference type="InterPro" id="IPR046228">
    <property type="entry name" value="DUF6261"/>
</dbReference>
<evidence type="ECO:0000313" key="4">
    <source>
        <dbReference type="Proteomes" id="UP001208692"/>
    </source>
</evidence>
<sequence>MKAGLTKLSTKELATLAEQVINATKQSNVNEAKKHSFLSQLETSYEEYTPVLFKTTYSGKGKSVAQADKERDTYLRSFKLILEGYAKLKSITNYADADSLYNILKVHGLNYDKLSYSEQTAQLNKLIEVLEIAENTAKLEKFHLIEIFDLIKSAQENFKSIYDEQALANAELRKIKPASVLRKDLEKNLKRFLDYVTLMIDTPSWKPLYNQLNEYVKASKKPNIAKEDKSDITIS</sequence>
<comment type="caution">
    <text evidence="1">The sequence shown here is derived from an EMBL/GenBank/DDBJ whole genome shotgun (WGS) entry which is preliminary data.</text>
</comment>
<reference evidence="1 4" key="1">
    <citation type="submission" date="2021-11" db="EMBL/GenBank/DDBJ databases">
        <title>Draft genome sequence of Capnocytophaga sp. strain KC07075 isolated from cat oral cavity.</title>
        <authorList>
            <person name="Suzuki M."/>
            <person name="Imaoka K."/>
            <person name="Kimura M."/>
            <person name="Morikawa S."/>
            <person name="Maeda K."/>
        </authorList>
    </citation>
    <scope>NUCLEOTIDE SEQUENCE</scope>
    <source>
        <strain evidence="1">KC07075</strain>
        <strain evidence="2 4">KC07079</strain>
    </source>
</reference>
<dbReference type="EMBL" id="BQKB01000009">
    <property type="protein sequence ID" value="GJM52185.1"/>
    <property type="molecule type" value="Genomic_DNA"/>
</dbReference>
<dbReference type="Pfam" id="PF19775">
    <property type="entry name" value="DUF6261"/>
    <property type="match status" value="1"/>
</dbReference>
<organism evidence="1 3">
    <name type="scientific">Capnocytophaga catalasegens</name>
    <dbReference type="NCBI Taxonomy" id="1004260"/>
    <lineage>
        <taxon>Bacteria</taxon>
        <taxon>Pseudomonadati</taxon>
        <taxon>Bacteroidota</taxon>
        <taxon>Flavobacteriia</taxon>
        <taxon>Flavobacteriales</taxon>
        <taxon>Flavobacteriaceae</taxon>
        <taxon>Capnocytophaga</taxon>
    </lineage>
</organism>
<dbReference type="EMBL" id="BQKA01000036">
    <property type="protein sequence ID" value="GJM51000.1"/>
    <property type="molecule type" value="Genomic_DNA"/>
</dbReference>
<protein>
    <submittedName>
        <fullName evidence="1">Uncharacterized protein</fullName>
    </submittedName>
</protein>
<dbReference type="Proteomes" id="UP001208692">
    <property type="component" value="Unassembled WGS sequence"/>
</dbReference>
<evidence type="ECO:0000313" key="3">
    <source>
        <dbReference type="Proteomes" id="UP001207736"/>
    </source>
</evidence>
<evidence type="ECO:0000313" key="2">
    <source>
        <dbReference type="EMBL" id="GJM52185.1"/>
    </source>
</evidence>
<dbReference type="AlphaFoldDB" id="A0AAV5AXB8"/>
<accession>A0AAV5AXB8</accession>